<proteinExistence type="predicted"/>
<evidence type="ECO:0000256" key="1">
    <source>
        <dbReference type="SAM" id="MobiDB-lite"/>
    </source>
</evidence>
<organism evidence="2 3">
    <name type="scientific">Neolentinus lepideus HHB14362 ss-1</name>
    <dbReference type="NCBI Taxonomy" id="1314782"/>
    <lineage>
        <taxon>Eukaryota</taxon>
        <taxon>Fungi</taxon>
        <taxon>Dikarya</taxon>
        <taxon>Basidiomycota</taxon>
        <taxon>Agaricomycotina</taxon>
        <taxon>Agaricomycetes</taxon>
        <taxon>Gloeophyllales</taxon>
        <taxon>Gloeophyllaceae</taxon>
        <taxon>Neolentinus</taxon>
    </lineage>
</organism>
<sequence>MSIRLDTAVTLRPPAPDHDALPSSPCAMAQSPPPSRSPSPSHSCSPTPSTPSTFPCTSLPAALSTGCQLPSALPSVAPRTSRGHVRRRRSSLSLNVSSLNASLGQLKSPQRSVNVALQRQRQLIGGMSPGRARRATVGDTAMDGIKEENANDGRARSNSFQIPMSGALPVFRTRRKLRLPLAPALPPPTAPLPPIPSQYAMSSFPRQPFTLAHSSNSMAPLESPLTLNHDFTDKLLNAMSMSQSPIEIERVQWEVALSEEETGDGMKEN</sequence>
<evidence type="ECO:0000313" key="2">
    <source>
        <dbReference type="EMBL" id="KZT25348.1"/>
    </source>
</evidence>
<dbReference type="OrthoDB" id="10535504at2759"/>
<dbReference type="EMBL" id="KV425572">
    <property type="protein sequence ID" value="KZT25348.1"/>
    <property type="molecule type" value="Genomic_DNA"/>
</dbReference>
<dbReference type="AlphaFoldDB" id="A0A165SLM3"/>
<accession>A0A165SLM3</accession>
<feature type="region of interest" description="Disordered" evidence="1">
    <location>
        <begin position="1"/>
        <end position="53"/>
    </location>
</feature>
<keyword evidence="3" id="KW-1185">Reference proteome</keyword>
<dbReference type="Proteomes" id="UP000076761">
    <property type="component" value="Unassembled WGS sequence"/>
</dbReference>
<gene>
    <name evidence="2" type="ORF">NEOLEDRAFT_1241814</name>
</gene>
<protein>
    <submittedName>
        <fullName evidence="2">Uncharacterized protein</fullName>
    </submittedName>
</protein>
<feature type="compositionally biased region" description="Low complexity" evidence="1">
    <location>
        <begin position="38"/>
        <end position="53"/>
    </location>
</feature>
<evidence type="ECO:0000313" key="3">
    <source>
        <dbReference type="Proteomes" id="UP000076761"/>
    </source>
</evidence>
<reference evidence="2 3" key="1">
    <citation type="journal article" date="2016" name="Mol. Biol. Evol.">
        <title>Comparative Genomics of Early-Diverging Mushroom-Forming Fungi Provides Insights into the Origins of Lignocellulose Decay Capabilities.</title>
        <authorList>
            <person name="Nagy L.G."/>
            <person name="Riley R."/>
            <person name="Tritt A."/>
            <person name="Adam C."/>
            <person name="Daum C."/>
            <person name="Floudas D."/>
            <person name="Sun H."/>
            <person name="Yadav J.S."/>
            <person name="Pangilinan J."/>
            <person name="Larsson K.H."/>
            <person name="Matsuura K."/>
            <person name="Barry K."/>
            <person name="Labutti K."/>
            <person name="Kuo R."/>
            <person name="Ohm R.A."/>
            <person name="Bhattacharya S.S."/>
            <person name="Shirouzu T."/>
            <person name="Yoshinaga Y."/>
            <person name="Martin F.M."/>
            <person name="Grigoriev I.V."/>
            <person name="Hibbett D.S."/>
        </authorList>
    </citation>
    <scope>NUCLEOTIDE SEQUENCE [LARGE SCALE GENOMIC DNA]</scope>
    <source>
        <strain evidence="2 3">HHB14362 ss-1</strain>
    </source>
</reference>
<name>A0A165SLM3_9AGAM</name>
<dbReference type="InParanoid" id="A0A165SLM3"/>